<evidence type="ECO:0000313" key="8">
    <source>
        <dbReference type="EMBL" id="CAF3866406.1"/>
    </source>
</evidence>
<evidence type="ECO:0000313" key="12">
    <source>
        <dbReference type="Proteomes" id="UP000663882"/>
    </source>
</evidence>
<dbReference type="SUPFAM" id="SSF81383">
    <property type="entry name" value="F-box domain"/>
    <property type="match status" value="1"/>
</dbReference>
<dbReference type="Proteomes" id="UP000663870">
    <property type="component" value="Unassembled WGS sequence"/>
</dbReference>
<dbReference type="OrthoDB" id="9992295at2759"/>
<keyword evidence="1" id="KW-1133">Transmembrane helix</keyword>
<dbReference type="InterPro" id="IPR036047">
    <property type="entry name" value="F-box-like_dom_sf"/>
</dbReference>
<accession>A0A814S2Y1</accession>
<feature type="domain" description="F-box" evidence="2">
    <location>
        <begin position="5"/>
        <end position="53"/>
    </location>
</feature>
<evidence type="ECO:0000313" key="11">
    <source>
        <dbReference type="Proteomes" id="UP000663870"/>
    </source>
</evidence>
<comment type="caution">
    <text evidence="3">The sequence shown here is derived from an EMBL/GenBank/DDBJ whole genome shotgun (WGS) entry which is preliminary data.</text>
</comment>
<dbReference type="EMBL" id="CAJNOT010001467">
    <property type="protein sequence ID" value="CAF1203827.1"/>
    <property type="molecule type" value="Genomic_DNA"/>
</dbReference>
<keyword evidence="1" id="KW-0472">Membrane</keyword>
<evidence type="ECO:0000313" key="10">
    <source>
        <dbReference type="EMBL" id="CAF4146986.1"/>
    </source>
</evidence>
<dbReference type="InterPro" id="IPR001810">
    <property type="entry name" value="F-box_dom"/>
</dbReference>
<sequence length="356" mass="42263">MSDNQSLLESLPNEILMETFEYLDARDLFRGFYNLNSRFNELLQSLNEICLILSIRDRDEVIDNGIFLPYIRTLIVKYKTDVILNHFTTIRRLILICLPYTRPYQLETAILPHLEYLSIILKCSFSVFLINRLHEPIFSNSFPCLKFCSLPQTSTIQKTERWTKLLSLRTLKVGHIGLFTYIGILSTCPNLNFFYFLEEKVLQTLTVLPQYVNHENLKRLVIKDKYIGPISHVGILNEYLLCVPNLEYLSIHVTTYHMRNLQYLFEFDWLSSIISIHLPLLCQFNFYLPIFRTKRINKFFDENTFNKLQQRFKIMHKKQYQSQLIINRKNFQYSQCYESTDSSDSSDDQLSCLVED</sequence>
<dbReference type="Proteomes" id="UP000663882">
    <property type="component" value="Unassembled WGS sequence"/>
</dbReference>
<dbReference type="AlphaFoldDB" id="A0A814S2Y1"/>
<evidence type="ECO:0000313" key="4">
    <source>
        <dbReference type="EMBL" id="CAF1179878.1"/>
    </source>
</evidence>
<evidence type="ECO:0000313" key="3">
    <source>
        <dbReference type="EMBL" id="CAF1142488.1"/>
    </source>
</evidence>
<dbReference type="Proteomes" id="UP000663823">
    <property type="component" value="Unassembled WGS sequence"/>
</dbReference>
<dbReference type="EMBL" id="CAJNOH010001132">
    <property type="protein sequence ID" value="CAF1179878.1"/>
    <property type="molecule type" value="Genomic_DNA"/>
</dbReference>
<keyword evidence="11" id="KW-1185">Reference proteome</keyword>
<evidence type="ECO:0000256" key="1">
    <source>
        <dbReference type="SAM" id="Phobius"/>
    </source>
</evidence>
<evidence type="ECO:0000313" key="5">
    <source>
        <dbReference type="EMBL" id="CAF1197057.1"/>
    </source>
</evidence>
<protein>
    <recommendedName>
        <fullName evidence="2">F-box domain-containing protein</fullName>
    </recommendedName>
</protein>
<feature type="transmembrane region" description="Helical" evidence="1">
    <location>
        <begin position="269"/>
        <end position="288"/>
    </location>
</feature>
<dbReference type="Proteomes" id="UP000663864">
    <property type="component" value="Unassembled WGS sequence"/>
</dbReference>
<keyword evidence="1" id="KW-0812">Transmembrane</keyword>
<evidence type="ECO:0000313" key="6">
    <source>
        <dbReference type="EMBL" id="CAF1203827.1"/>
    </source>
</evidence>
<dbReference type="EMBL" id="CAJNOL010001938">
    <property type="protein sequence ID" value="CAF1440088.1"/>
    <property type="molecule type" value="Genomic_DNA"/>
</dbReference>
<evidence type="ECO:0000259" key="2">
    <source>
        <dbReference type="PROSITE" id="PS50181"/>
    </source>
</evidence>
<reference evidence="3" key="1">
    <citation type="submission" date="2021-02" db="EMBL/GenBank/DDBJ databases">
        <authorList>
            <person name="Nowell W R."/>
        </authorList>
    </citation>
    <scope>NUCLEOTIDE SEQUENCE</scope>
</reference>
<dbReference type="Proteomes" id="UP000663874">
    <property type="component" value="Unassembled WGS sequence"/>
</dbReference>
<name>A0A814S2Y1_9BILA</name>
<dbReference type="EMBL" id="CAJOBE010003946">
    <property type="protein sequence ID" value="CAF3908514.1"/>
    <property type="molecule type" value="Genomic_DNA"/>
</dbReference>
<dbReference type="Proteomes" id="UP000663854">
    <property type="component" value="Unassembled WGS sequence"/>
</dbReference>
<dbReference type="PROSITE" id="PS50181">
    <property type="entry name" value="FBOX"/>
    <property type="match status" value="1"/>
</dbReference>
<gene>
    <name evidence="9" type="ORF">FNK824_LOCUS20965</name>
    <name evidence="10" type="ORF">JBS370_LOCUS33788</name>
    <name evidence="7" type="ORF">JXQ802_LOCUS36945</name>
    <name evidence="8" type="ORF">OTI717_LOCUS21978</name>
    <name evidence="4" type="ORF">PYM288_LOCUS23745</name>
    <name evidence="3" type="ORF">RFH988_LOCUS21462</name>
    <name evidence="5" type="ORF">SEV965_LOCUS20926</name>
    <name evidence="6" type="ORF">ZHD862_LOCUS22995</name>
</gene>
<dbReference type="Proteomes" id="UP000663836">
    <property type="component" value="Unassembled WGS sequence"/>
</dbReference>
<dbReference type="EMBL" id="CAJOAX010003661">
    <property type="protein sequence ID" value="CAF3866406.1"/>
    <property type="molecule type" value="Genomic_DNA"/>
</dbReference>
<proteinExistence type="predicted"/>
<dbReference type="Proteomes" id="UP000663889">
    <property type="component" value="Unassembled WGS sequence"/>
</dbReference>
<dbReference type="EMBL" id="CAJNOO010001369">
    <property type="protein sequence ID" value="CAF1142488.1"/>
    <property type="molecule type" value="Genomic_DNA"/>
</dbReference>
<dbReference type="EMBL" id="CAJNOU010001392">
    <property type="protein sequence ID" value="CAF1197057.1"/>
    <property type="molecule type" value="Genomic_DNA"/>
</dbReference>
<evidence type="ECO:0000313" key="7">
    <source>
        <dbReference type="EMBL" id="CAF1440088.1"/>
    </source>
</evidence>
<dbReference type="EMBL" id="CAJOBD010010084">
    <property type="protein sequence ID" value="CAF4146986.1"/>
    <property type="molecule type" value="Genomic_DNA"/>
</dbReference>
<organism evidence="3 12">
    <name type="scientific">Rotaria sordida</name>
    <dbReference type="NCBI Taxonomy" id="392033"/>
    <lineage>
        <taxon>Eukaryota</taxon>
        <taxon>Metazoa</taxon>
        <taxon>Spiralia</taxon>
        <taxon>Gnathifera</taxon>
        <taxon>Rotifera</taxon>
        <taxon>Eurotatoria</taxon>
        <taxon>Bdelloidea</taxon>
        <taxon>Philodinida</taxon>
        <taxon>Philodinidae</taxon>
        <taxon>Rotaria</taxon>
    </lineage>
</organism>
<evidence type="ECO:0000313" key="9">
    <source>
        <dbReference type="EMBL" id="CAF3908514.1"/>
    </source>
</evidence>